<name>A0A0P1ALM5_PLAHL</name>
<accession>A0A0P1ALM5</accession>
<keyword evidence="2" id="KW-1185">Reference proteome</keyword>
<dbReference type="RefSeq" id="XP_024578239.1">
    <property type="nucleotide sequence ID" value="XM_024727686.1"/>
</dbReference>
<evidence type="ECO:0000313" key="2">
    <source>
        <dbReference type="Proteomes" id="UP000054928"/>
    </source>
</evidence>
<proteinExistence type="predicted"/>
<protein>
    <submittedName>
        <fullName evidence="1">Uncharacterized protein</fullName>
    </submittedName>
</protein>
<dbReference type="OMA" id="AGNICAN"/>
<dbReference type="OrthoDB" id="154768at2759"/>
<dbReference type="EMBL" id="CCYD01000610">
    <property type="protein sequence ID" value="CEG41870.1"/>
    <property type="molecule type" value="Genomic_DNA"/>
</dbReference>
<dbReference type="GeneID" id="36407240"/>
<sequence>MQSHRLKRTISKCVMEDESSHAVACKKVSFGLENEPILLPRERPLHEVEPELSPTDVTTTTFLLPSTIRSEFAAIKLESHESHDEISATRMLSAILDYLRDMAHICNCAIDFSFAQLRHMLQSIPFAVGQMQHLVKTRLELSWPLAVAFVQNVSNFITDEDIRDASVSELVTFLQVYLTTYPVVAGNICANLLEFFRDILTQFKHFLTLRWLQSGKITFPCEFGHKSDSLFLCMECHREHW</sequence>
<dbReference type="AlphaFoldDB" id="A0A0P1ALM5"/>
<evidence type="ECO:0000313" key="1">
    <source>
        <dbReference type="EMBL" id="CEG41870.1"/>
    </source>
</evidence>
<organism evidence="1 2">
    <name type="scientific">Plasmopara halstedii</name>
    <name type="common">Downy mildew of sunflower</name>
    <dbReference type="NCBI Taxonomy" id="4781"/>
    <lineage>
        <taxon>Eukaryota</taxon>
        <taxon>Sar</taxon>
        <taxon>Stramenopiles</taxon>
        <taxon>Oomycota</taxon>
        <taxon>Peronosporomycetes</taxon>
        <taxon>Peronosporales</taxon>
        <taxon>Peronosporaceae</taxon>
        <taxon>Plasmopara</taxon>
    </lineage>
</organism>
<dbReference type="Proteomes" id="UP000054928">
    <property type="component" value="Unassembled WGS sequence"/>
</dbReference>
<reference evidence="2" key="1">
    <citation type="submission" date="2014-09" db="EMBL/GenBank/DDBJ databases">
        <authorList>
            <person name="Sharma Rahul"/>
            <person name="Thines Marco"/>
        </authorList>
    </citation>
    <scope>NUCLEOTIDE SEQUENCE [LARGE SCALE GENOMIC DNA]</scope>
</reference>